<protein>
    <submittedName>
        <fullName evidence="1">Uncharacterized protein</fullName>
    </submittedName>
</protein>
<keyword evidence="2" id="KW-1185">Reference proteome</keyword>
<organism evidence="1 2">
    <name type="scientific">Aspergillus coremiiformis</name>
    <dbReference type="NCBI Taxonomy" id="138285"/>
    <lineage>
        <taxon>Eukaryota</taxon>
        <taxon>Fungi</taxon>
        <taxon>Dikarya</taxon>
        <taxon>Ascomycota</taxon>
        <taxon>Pezizomycotina</taxon>
        <taxon>Eurotiomycetes</taxon>
        <taxon>Eurotiomycetidae</taxon>
        <taxon>Eurotiales</taxon>
        <taxon>Aspergillaceae</taxon>
        <taxon>Aspergillus</taxon>
        <taxon>Aspergillus subgen. Circumdati</taxon>
    </lineage>
</organism>
<dbReference type="AlphaFoldDB" id="A0A5N6Z0G0"/>
<accession>A0A5N6Z0G0</accession>
<dbReference type="Proteomes" id="UP000327118">
    <property type="component" value="Unassembled WGS sequence"/>
</dbReference>
<dbReference type="OrthoDB" id="9981546at2759"/>
<evidence type="ECO:0000313" key="2">
    <source>
        <dbReference type="Proteomes" id="UP000327118"/>
    </source>
</evidence>
<name>A0A5N6Z0G0_9EURO</name>
<gene>
    <name evidence="1" type="ORF">BDV28DRAFT_150495</name>
</gene>
<sequence length="81" mass="9671">MLWVGQRKNVGLKVRVSVKQYMNQHLPVLVHRDEEQFTSYELAIEELYVRTTCLHMTMEKSLEQQNYPKAVIFTRISSRFP</sequence>
<dbReference type="EMBL" id="ML739198">
    <property type="protein sequence ID" value="KAE8350898.1"/>
    <property type="molecule type" value="Genomic_DNA"/>
</dbReference>
<evidence type="ECO:0000313" key="1">
    <source>
        <dbReference type="EMBL" id="KAE8350898.1"/>
    </source>
</evidence>
<reference evidence="2" key="1">
    <citation type="submission" date="2019-04" db="EMBL/GenBank/DDBJ databases">
        <title>Friends and foes A comparative genomics studyof 23 Aspergillus species from section Flavi.</title>
        <authorList>
            <consortium name="DOE Joint Genome Institute"/>
            <person name="Kjaerbolling I."/>
            <person name="Vesth T."/>
            <person name="Frisvad J.C."/>
            <person name="Nybo J.L."/>
            <person name="Theobald S."/>
            <person name="Kildgaard S."/>
            <person name="Isbrandt T."/>
            <person name="Kuo A."/>
            <person name="Sato A."/>
            <person name="Lyhne E.K."/>
            <person name="Kogle M.E."/>
            <person name="Wiebenga A."/>
            <person name="Kun R.S."/>
            <person name="Lubbers R.J."/>
            <person name="Makela M.R."/>
            <person name="Barry K."/>
            <person name="Chovatia M."/>
            <person name="Clum A."/>
            <person name="Daum C."/>
            <person name="Haridas S."/>
            <person name="He G."/>
            <person name="LaButti K."/>
            <person name="Lipzen A."/>
            <person name="Mondo S."/>
            <person name="Riley R."/>
            <person name="Salamov A."/>
            <person name="Simmons B.A."/>
            <person name="Magnuson J.K."/>
            <person name="Henrissat B."/>
            <person name="Mortensen U.H."/>
            <person name="Larsen T.O."/>
            <person name="Devries R.P."/>
            <person name="Grigoriev I.V."/>
            <person name="Machida M."/>
            <person name="Baker S.E."/>
            <person name="Andersen M.R."/>
        </authorList>
    </citation>
    <scope>NUCLEOTIDE SEQUENCE [LARGE SCALE GENOMIC DNA]</scope>
    <source>
        <strain evidence="2">CBS 553.77</strain>
    </source>
</reference>
<proteinExistence type="predicted"/>